<dbReference type="AlphaFoldDB" id="A0A1H6AE65"/>
<accession>A0A1H6AE65</accession>
<dbReference type="EMBL" id="FNVP01000015">
    <property type="protein sequence ID" value="SEG46781.1"/>
    <property type="molecule type" value="Genomic_DNA"/>
</dbReference>
<feature type="transmembrane region" description="Helical" evidence="1">
    <location>
        <begin position="29"/>
        <end position="46"/>
    </location>
</feature>
<evidence type="ECO:0000313" key="3">
    <source>
        <dbReference type="Proteomes" id="UP000236737"/>
    </source>
</evidence>
<protein>
    <submittedName>
        <fullName evidence="2">Uncharacterized protein</fullName>
    </submittedName>
</protein>
<feature type="transmembrane region" description="Helical" evidence="1">
    <location>
        <begin position="7"/>
        <end position="23"/>
    </location>
</feature>
<gene>
    <name evidence="2" type="ORF">SAMN04488130_11539</name>
</gene>
<dbReference type="Proteomes" id="UP000236737">
    <property type="component" value="Unassembled WGS sequence"/>
</dbReference>
<keyword evidence="1" id="KW-0472">Membrane</keyword>
<keyword evidence="3" id="KW-1185">Reference proteome</keyword>
<reference evidence="3" key="1">
    <citation type="submission" date="2016-10" db="EMBL/GenBank/DDBJ databases">
        <authorList>
            <person name="Varghese N."/>
            <person name="Submissions S."/>
        </authorList>
    </citation>
    <scope>NUCLEOTIDE SEQUENCE [LARGE SCALE GENOMIC DNA]</scope>
    <source>
        <strain evidence="3">CGMCC 1.9230</strain>
    </source>
</reference>
<sequence length="63" mass="7298">MKNKNIILFIGAIWLICGILLTILEPKNIFFTLFLGIGIFFTTYKLPKTQKLLYNSYGKRISI</sequence>
<evidence type="ECO:0000313" key="2">
    <source>
        <dbReference type="EMBL" id="SEG46781.1"/>
    </source>
</evidence>
<name>A0A1H6AE65_9FLAO</name>
<keyword evidence="1" id="KW-0812">Transmembrane</keyword>
<keyword evidence="1" id="KW-1133">Transmembrane helix</keyword>
<organism evidence="2 3">
    <name type="scientific">Flavobacterium urumqiense</name>
    <dbReference type="NCBI Taxonomy" id="935224"/>
    <lineage>
        <taxon>Bacteria</taxon>
        <taxon>Pseudomonadati</taxon>
        <taxon>Bacteroidota</taxon>
        <taxon>Flavobacteriia</taxon>
        <taxon>Flavobacteriales</taxon>
        <taxon>Flavobacteriaceae</taxon>
        <taxon>Flavobacterium</taxon>
    </lineage>
</organism>
<evidence type="ECO:0000256" key="1">
    <source>
        <dbReference type="SAM" id="Phobius"/>
    </source>
</evidence>
<proteinExistence type="predicted"/>